<dbReference type="Proteomes" id="UP001168146">
    <property type="component" value="Unassembled WGS sequence"/>
</dbReference>
<dbReference type="GO" id="GO:0008270">
    <property type="term" value="F:zinc ion binding"/>
    <property type="evidence" value="ECO:0007669"/>
    <property type="project" value="UniProtKB-KW"/>
</dbReference>
<dbReference type="Gene3D" id="1.20.920.10">
    <property type="entry name" value="Bromodomain-like"/>
    <property type="match status" value="1"/>
</dbReference>
<feature type="region of interest" description="Disordered" evidence="9">
    <location>
        <begin position="401"/>
        <end position="422"/>
    </location>
</feature>
<dbReference type="InterPro" id="IPR031127">
    <property type="entry name" value="E3_UB_ligase_RBR"/>
</dbReference>
<dbReference type="AlphaFoldDB" id="A0AAN6FCI8"/>
<dbReference type="GO" id="GO:0016567">
    <property type="term" value="P:protein ubiquitination"/>
    <property type="evidence" value="ECO:0007669"/>
    <property type="project" value="InterPro"/>
</dbReference>
<evidence type="ECO:0000256" key="8">
    <source>
        <dbReference type="PROSITE-ProRule" id="PRU00035"/>
    </source>
</evidence>
<evidence type="ECO:0000256" key="1">
    <source>
        <dbReference type="ARBA" id="ARBA00022679"/>
    </source>
</evidence>
<feature type="domain" description="RING-type" evidence="11">
    <location>
        <begin position="44"/>
        <end position="353"/>
    </location>
</feature>
<feature type="compositionally biased region" description="Polar residues" evidence="9">
    <location>
        <begin position="19"/>
        <end position="28"/>
    </location>
</feature>
<dbReference type="GO" id="GO:0004842">
    <property type="term" value="F:ubiquitin-protein transferase activity"/>
    <property type="evidence" value="ECO:0007669"/>
    <property type="project" value="InterPro"/>
</dbReference>
<dbReference type="PROSITE" id="PS51873">
    <property type="entry name" value="TRIAD"/>
    <property type="match status" value="1"/>
</dbReference>
<evidence type="ECO:0000259" key="10">
    <source>
        <dbReference type="PROSITE" id="PS50014"/>
    </source>
</evidence>
<keyword evidence="4" id="KW-0863">Zinc-finger</keyword>
<organism evidence="12 13">
    <name type="scientific">Friedmanniomyces endolithicus</name>
    <dbReference type="NCBI Taxonomy" id="329885"/>
    <lineage>
        <taxon>Eukaryota</taxon>
        <taxon>Fungi</taxon>
        <taxon>Dikarya</taxon>
        <taxon>Ascomycota</taxon>
        <taxon>Pezizomycotina</taxon>
        <taxon>Dothideomycetes</taxon>
        <taxon>Dothideomycetidae</taxon>
        <taxon>Mycosphaerellales</taxon>
        <taxon>Teratosphaeriaceae</taxon>
        <taxon>Friedmanniomyces</taxon>
    </lineage>
</organism>
<dbReference type="SMART" id="SM00297">
    <property type="entry name" value="BROMO"/>
    <property type="match status" value="1"/>
</dbReference>
<evidence type="ECO:0000256" key="3">
    <source>
        <dbReference type="ARBA" id="ARBA00022737"/>
    </source>
</evidence>
<dbReference type="PROSITE" id="PS50014">
    <property type="entry name" value="BROMODOMAIN_2"/>
    <property type="match status" value="1"/>
</dbReference>
<name>A0AAN6FCI8_9PEZI</name>
<evidence type="ECO:0000256" key="6">
    <source>
        <dbReference type="ARBA" id="ARBA00022833"/>
    </source>
</evidence>
<evidence type="ECO:0000256" key="5">
    <source>
        <dbReference type="ARBA" id="ARBA00022786"/>
    </source>
</evidence>
<dbReference type="Gene3D" id="1.20.120.1750">
    <property type="match status" value="1"/>
</dbReference>
<dbReference type="PANTHER" id="PTHR11685">
    <property type="entry name" value="RBR FAMILY RING FINGER AND IBR DOMAIN-CONTAINING"/>
    <property type="match status" value="1"/>
</dbReference>
<dbReference type="GO" id="GO:0006325">
    <property type="term" value="P:chromatin organization"/>
    <property type="evidence" value="ECO:0007669"/>
    <property type="project" value="UniProtKB-ARBA"/>
</dbReference>
<keyword evidence="1" id="KW-0808">Transferase</keyword>
<dbReference type="InterPro" id="IPR001487">
    <property type="entry name" value="Bromodomain"/>
</dbReference>
<evidence type="ECO:0008006" key="14">
    <source>
        <dbReference type="Google" id="ProtNLM"/>
    </source>
</evidence>
<dbReference type="InterPro" id="IPR044066">
    <property type="entry name" value="TRIAD_supradom"/>
</dbReference>
<keyword evidence="2" id="KW-0479">Metal-binding</keyword>
<dbReference type="PRINTS" id="PR00503">
    <property type="entry name" value="BROMODOMAIN"/>
</dbReference>
<dbReference type="EMBL" id="JASUXU010000072">
    <property type="protein sequence ID" value="KAK0310949.1"/>
    <property type="molecule type" value="Genomic_DNA"/>
</dbReference>
<evidence type="ECO:0000313" key="12">
    <source>
        <dbReference type="EMBL" id="KAK0310949.1"/>
    </source>
</evidence>
<dbReference type="InterPro" id="IPR036427">
    <property type="entry name" value="Bromodomain-like_sf"/>
</dbReference>
<reference evidence="12" key="1">
    <citation type="submission" date="2021-12" db="EMBL/GenBank/DDBJ databases">
        <title>Black yeast isolated from Biological Soil Crust.</title>
        <authorList>
            <person name="Kurbessoian T."/>
        </authorList>
    </citation>
    <scope>NUCLEOTIDE SEQUENCE</scope>
    <source>
        <strain evidence="12">CCFEE 5208</strain>
    </source>
</reference>
<keyword evidence="6" id="KW-0862">Zinc</keyword>
<dbReference type="SUPFAM" id="SSF47370">
    <property type="entry name" value="Bromodomain"/>
    <property type="match status" value="1"/>
</dbReference>
<proteinExistence type="predicted"/>
<sequence length="598" mass="66650">MVTVMSGPSSVPMPVAPNPGTTRSSSPTAAPKVDLAVIVPPTPPPRSCIVCTSPEDLVRPCRNCSSDYCRECLGEMFMAATEDGSRMPPRCCNLLQVHTADLPQDLADEYRAKFEEWLTLEKTYCPSPACSAFIPGRLLPPKEQTGVTISLTSVLTDLLTKISKSPSARFFRGELPMTELPGYTEVVARPMDLARMQTNVQALSYRSMDDLTHDMVLIVDNAKLYNGSEHPITKTADQMFEEYLSELSKTTNELVRLVSTPKTRDPLTCPKCHIAICVKCKQIEHASPRCDTTLRDNEQAMLERFGYKRCPLCKHAVKKMYGCPLMQCVCGAHWCYYCQRSMDDCDGECDEVAAIEDAEEEEAEEEDDYSDDDDEWEHIREMQRLVPVNEAKNRLNEKAAPAPAPTAIPNAPTIAPSPPTQLPHRTPVDLDAGGARRWAGADEDFGEEPEEHRFQVWSCLHNFVAFAAAEDEHDHGNLAKMECNRCFAHVDVCPAAWKVTLAFIREALAERYRHMRTVGGVARSSVAMESPDPSNRRADASSQAATVGILHPLRHEPRTIKKRSFAAMNVVFVPYVERLKRGPESLLAPRRILSSFHP</sequence>
<dbReference type="Pfam" id="PF00439">
    <property type="entry name" value="Bromodomain"/>
    <property type="match status" value="1"/>
</dbReference>
<keyword evidence="5" id="KW-0833">Ubl conjugation pathway</keyword>
<accession>A0AAN6FCI8</accession>
<comment type="caution">
    <text evidence="12">The sequence shown here is derived from an EMBL/GenBank/DDBJ whole genome shotgun (WGS) entry which is preliminary data.</text>
</comment>
<evidence type="ECO:0000259" key="11">
    <source>
        <dbReference type="PROSITE" id="PS51873"/>
    </source>
</evidence>
<dbReference type="CDD" id="cd22584">
    <property type="entry name" value="Rcat_RBR_unk"/>
    <property type="match status" value="1"/>
</dbReference>
<evidence type="ECO:0000256" key="7">
    <source>
        <dbReference type="ARBA" id="ARBA00023117"/>
    </source>
</evidence>
<evidence type="ECO:0000256" key="4">
    <source>
        <dbReference type="ARBA" id="ARBA00022771"/>
    </source>
</evidence>
<feature type="domain" description="Bromo" evidence="10">
    <location>
        <begin position="163"/>
        <end position="233"/>
    </location>
</feature>
<keyword evidence="3" id="KW-0677">Repeat</keyword>
<gene>
    <name evidence="12" type="ORF">LTR82_014552</name>
</gene>
<protein>
    <recommendedName>
        <fullName evidence="14">RING-type domain-containing protein</fullName>
    </recommendedName>
</protein>
<feature type="compositionally biased region" description="Low complexity" evidence="9">
    <location>
        <begin position="401"/>
        <end position="414"/>
    </location>
</feature>
<evidence type="ECO:0000313" key="13">
    <source>
        <dbReference type="Proteomes" id="UP001168146"/>
    </source>
</evidence>
<dbReference type="InterPro" id="IPR018359">
    <property type="entry name" value="Bromodomain_CS"/>
</dbReference>
<evidence type="ECO:0000256" key="2">
    <source>
        <dbReference type="ARBA" id="ARBA00022723"/>
    </source>
</evidence>
<dbReference type="PROSITE" id="PS00633">
    <property type="entry name" value="BROMODOMAIN_1"/>
    <property type="match status" value="1"/>
</dbReference>
<keyword evidence="7 8" id="KW-0103">Bromodomain</keyword>
<dbReference type="SUPFAM" id="SSF57850">
    <property type="entry name" value="RING/U-box"/>
    <property type="match status" value="1"/>
</dbReference>
<evidence type="ECO:0000256" key="9">
    <source>
        <dbReference type="SAM" id="MobiDB-lite"/>
    </source>
</evidence>
<feature type="region of interest" description="Disordered" evidence="9">
    <location>
        <begin position="1"/>
        <end position="30"/>
    </location>
</feature>